<keyword evidence="3" id="KW-1185">Reference proteome</keyword>
<keyword evidence="2" id="KW-0449">Lipoprotein</keyword>
<dbReference type="Gene3D" id="2.60.40.4150">
    <property type="entry name" value="Type VI secretion system, lipoprotein SciN"/>
    <property type="match status" value="1"/>
</dbReference>
<organism evidence="2 3">
    <name type="scientific">Malaciobacter molluscorum LMG 25693</name>
    <dbReference type="NCBI Taxonomy" id="870501"/>
    <lineage>
        <taxon>Bacteria</taxon>
        <taxon>Pseudomonadati</taxon>
        <taxon>Campylobacterota</taxon>
        <taxon>Epsilonproteobacteria</taxon>
        <taxon>Campylobacterales</taxon>
        <taxon>Arcobacteraceae</taxon>
        <taxon>Malaciobacter</taxon>
    </lineage>
</organism>
<evidence type="ECO:0000313" key="1">
    <source>
        <dbReference type="EMBL" id="AXX92438.1"/>
    </source>
</evidence>
<evidence type="ECO:0000313" key="2">
    <source>
        <dbReference type="EMBL" id="PHO18116.1"/>
    </source>
</evidence>
<name>A0A2G1DIE1_9BACT</name>
<dbReference type="PROSITE" id="PS51257">
    <property type="entry name" value="PROKAR_LIPOPROTEIN"/>
    <property type="match status" value="1"/>
</dbReference>
<dbReference type="InterPro" id="IPR038706">
    <property type="entry name" value="Type_VI_SciN-like_sf"/>
</dbReference>
<dbReference type="Pfam" id="PF12790">
    <property type="entry name" value="T6SS-SciN"/>
    <property type="match status" value="1"/>
</dbReference>
<accession>A0A2G1DIE1</accession>
<dbReference type="AlphaFoldDB" id="A0A2G1DIE1"/>
<dbReference type="EMBL" id="CP032098">
    <property type="protein sequence ID" value="AXX92438.1"/>
    <property type="molecule type" value="Genomic_DNA"/>
</dbReference>
<reference evidence="2 3" key="1">
    <citation type="submission" date="2017-09" db="EMBL/GenBank/DDBJ databases">
        <title>Arcobacter canalis sp. nov., a new species isolated from a water canal contaminated with urban sewage.</title>
        <authorList>
            <person name="Perez-Cataluna A."/>
            <person name="Salas-Masso N."/>
            <person name="Figueras M.J."/>
        </authorList>
    </citation>
    <scope>NUCLEOTIDE SEQUENCE [LARGE SCALE GENOMIC DNA]</scope>
    <source>
        <strain evidence="2 3">F98-3</strain>
    </source>
</reference>
<evidence type="ECO:0000313" key="4">
    <source>
        <dbReference type="Proteomes" id="UP000262712"/>
    </source>
</evidence>
<dbReference type="KEGG" id="amol:AMOL_1468"/>
<gene>
    <name evidence="1" type="primary">tssJ</name>
    <name evidence="1" type="ORF">AMOL_1468</name>
    <name evidence="2" type="ORF">CPU12_06505</name>
</gene>
<protein>
    <submittedName>
        <fullName evidence="2">Type VI secretion system lipoprotein TssJ</fullName>
    </submittedName>
    <submittedName>
        <fullName evidence="1">Type VI secretion system, membrane platform protein</fullName>
    </submittedName>
</protein>
<dbReference type="Proteomes" id="UP000221222">
    <property type="component" value="Unassembled WGS sequence"/>
</dbReference>
<dbReference type="NCBIfam" id="TIGR03352">
    <property type="entry name" value="VI_chp_3"/>
    <property type="match status" value="1"/>
</dbReference>
<dbReference type="RefSeq" id="WP_099342292.1">
    <property type="nucleotide sequence ID" value="NZ_CP032098.1"/>
</dbReference>
<dbReference type="EMBL" id="NXFY01000008">
    <property type="protein sequence ID" value="PHO18116.1"/>
    <property type="molecule type" value="Genomic_DNA"/>
</dbReference>
<dbReference type="InterPro" id="IPR017734">
    <property type="entry name" value="T6SS_SciN"/>
</dbReference>
<sequence length="149" mass="17448">MKIKIIFLIITTLLIFSGCSTKPTHLELVVTSKKNLNPDLDDISSPLMLTFYELKSAEKFMKYDYWTLLDKSGKKLGDDLISQTKHVITPLQEQTYKIVFDKDAKFLGVIGNFRKLDNNSKWKYVINLEQDDYNYIELEVKNFKIKRVD</sequence>
<dbReference type="Proteomes" id="UP000262712">
    <property type="component" value="Chromosome"/>
</dbReference>
<reference evidence="1 4" key="2">
    <citation type="submission" date="2018-08" db="EMBL/GenBank/DDBJ databases">
        <title>Complete genome of the Arcobacter molluscorum type strain LMG 25693.</title>
        <authorList>
            <person name="Miller W.G."/>
            <person name="Yee E."/>
            <person name="Bono J.L."/>
        </authorList>
    </citation>
    <scope>NUCLEOTIDE SEQUENCE [LARGE SCALE GENOMIC DNA]</scope>
    <source>
        <strain evidence="1 4">CECT 7696</strain>
    </source>
</reference>
<evidence type="ECO:0000313" key="3">
    <source>
        <dbReference type="Proteomes" id="UP000221222"/>
    </source>
</evidence>
<dbReference type="PANTHER" id="PTHR37625">
    <property type="entry name" value="OUTER MEMBRANE LIPOPROTEIN-RELATED"/>
    <property type="match status" value="1"/>
</dbReference>
<dbReference type="PANTHER" id="PTHR37625:SF4">
    <property type="entry name" value="OUTER MEMBRANE LIPOPROTEIN"/>
    <property type="match status" value="1"/>
</dbReference>
<proteinExistence type="predicted"/>